<feature type="region of interest" description="Disordered" evidence="3">
    <location>
        <begin position="224"/>
        <end position="244"/>
    </location>
</feature>
<dbReference type="EMBL" id="MU157832">
    <property type="protein sequence ID" value="KAF9532309.1"/>
    <property type="molecule type" value="Genomic_DNA"/>
</dbReference>
<comment type="caution">
    <text evidence="4">The sequence shown here is derived from an EMBL/GenBank/DDBJ whole genome shotgun (WGS) entry which is preliminary data.</text>
</comment>
<feature type="non-terminal residue" evidence="4">
    <location>
        <position position="1"/>
    </location>
</feature>
<reference evidence="4" key="1">
    <citation type="submission" date="2020-11" db="EMBL/GenBank/DDBJ databases">
        <authorList>
            <consortium name="DOE Joint Genome Institute"/>
            <person name="Ahrendt S."/>
            <person name="Riley R."/>
            <person name="Andreopoulos W."/>
            <person name="Labutti K."/>
            <person name="Pangilinan J."/>
            <person name="Ruiz-Duenas F.J."/>
            <person name="Barrasa J.M."/>
            <person name="Sanchez-Garcia M."/>
            <person name="Camarero S."/>
            <person name="Miyauchi S."/>
            <person name="Serrano A."/>
            <person name="Linde D."/>
            <person name="Babiker R."/>
            <person name="Drula E."/>
            <person name="Ayuso-Fernandez I."/>
            <person name="Pacheco R."/>
            <person name="Padilla G."/>
            <person name="Ferreira P."/>
            <person name="Barriuso J."/>
            <person name="Kellner H."/>
            <person name="Castanera R."/>
            <person name="Alfaro M."/>
            <person name="Ramirez L."/>
            <person name="Pisabarro A.G."/>
            <person name="Kuo A."/>
            <person name="Tritt A."/>
            <person name="Lipzen A."/>
            <person name="He G."/>
            <person name="Yan M."/>
            <person name="Ng V."/>
            <person name="Cullen D."/>
            <person name="Martin F."/>
            <person name="Rosso M.-N."/>
            <person name="Henrissat B."/>
            <person name="Hibbett D."/>
            <person name="Martinez A.T."/>
            <person name="Grigoriev I.V."/>
        </authorList>
    </citation>
    <scope>NUCLEOTIDE SEQUENCE</scope>
    <source>
        <strain evidence="4">CBS 506.95</strain>
    </source>
</reference>
<gene>
    <name evidence="4" type="ORF">CPB83DRAFT_759938</name>
</gene>
<keyword evidence="5" id="KW-1185">Reference proteome</keyword>
<protein>
    <recommendedName>
        <fullName evidence="2">Phospholipid scramblase</fullName>
    </recommendedName>
</protein>
<dbReference type="GO" id="GO:0017128">
    <property type="term" value="F:phospholipid scramblase activity"/>
    <property type="evidence" value="ECO:0007669"/>
    <property type="project" value="InterPro"/>
</dbReference>
<dbReference type="OrthoDB" id="191150at2759"/>
<dbReference type="PANTHER" id="PTHR23248:SF9">
    <property type="entry name" value="PHOSPHOLIPID SCRAMBLASE"/>
    <property type="match status" value="1"/>
</dbReference>
<evidence type="ECO:0000313" key="4">
    <source>
        <dbReference type="EMBL" id="KAF9532309.1"/>
    </source>
</evidence>
<dbReference type="PANTHER" id="PTHR23248">
    <property type="entry name" value="PHOSPHOLIPID SCRAMBLASE-RELATED"/>
    <property type="match status" value="1"/>
</dbReference>
<comment type="similarity">
    <text evidence="1 2">Belongs to the phospholipid scramblase family.</text>
</comment>
<sequence length="263" mass="29777">RQIEMLNVLAGFEQSNKCTISDVDGEPLGHIAEDPKGLLGTLARQALRTHRPFRAVVTDINGKPLLDVRIIIYIFNREMFVQRMKDHSGMIPKAEPQLETFGEVQQEWHLWRRRYNLFLRELVVSGVAGNASGVDETESKFYQVARVDAGFLAWQFALHDANGDEIASMVRAFRGFGHEIFLDTGRYSVNFAPRELVDNRPLQDVPATRQATVARTLSLDERAVSISKRKHPETDDRTSPTLHSSSSLNIDFDYFSRHSHVGG</sequence>
<evidence type="ECO:0000256" key="3">
    <source>
        <dbReference type="SAM" id="MobiDB-lite"/>
    </source>
</evidence>
<proteinExistence type="inferred from homology"/>
<accession>A0A9P6JTZ6</accession>
<evidence type="ECO:0000256" key="1">
    <source>
        <dbReference type="ARBA" id="ARBA00005350"/>
    </source>
</evidence>
<dbReference type="Proteomes" id="UP000807306">
    <property type="component" value="Unassembled WGS sequence"/>
</dbReference>
<dbReference type="Pfam" id="PF03803">
    <property type="entry name" value="Scramblase"/>
    <property type="match status" value="1"/>
</dbReference>
<organism evidence="4 5">
    <name type="scientific">Crepidotus variabilis</name>
    <dbReference type="NCBI Taxonomy" id="179855"/>
    <lineage>
        <taxon>Eukaryota</taxon>
        <taxon>Fungi</taxon>
        <taxon>Dikarya</taxon>
        <taxon>Basidiomycota</taxon>
        <taxon>Agaricomycotina</taxon>
        <taxon>Agaricomycetes</taxon>
        <taxon>Agaricomycetidae</taxon>
        <taxon>Agaricales</taxon>
        <taxon>Agaricineae</taxon>
        <taxon>Crepidotaceae</taxon>
        <taxon>Crepidotus</taxon>
    </lineage>
</organism>
<name>A0A9P6JTZ6_9AGAR</name>
<dbReference type="InterPro" id="IPR005552">
    <property type="entry name" value="Scramblase"/>
</dbReference>
<evidence type="ECO:0000256" key="2">
    <source>
        <dbReference type="RuleBase" id="RU363116"/>
    </source>
</evidence>
<dbReference type="GO" id="GO:0005886">
    <property type="term" value="C:plasma membrane"/>
    <property type="evidence" value="ECO:0007669"/>
    <property type="project" value="TreeGrafter"/>
</dbReference>
<dbReference type="AlphaFoldDB" id="A0A9P6JTZ6"/>
<evidence type="ECO:0000313" key="5">
    <source>
        <dbReference type="Proteomes" id="UP000807306"/>
    </source>
</evidence>